<dbReference type="EMBL" id="QDKM01000001">
    <property type="protein sequence ID" value="PVH30522.1"/>
    <property type="molecule type" value="Genomic_DNA"/>
</dbReference>
<dbReference type="AlphaFoldDB" id="A0A2T8HYU9"/>
<comment type="caution">
    <text evidence="4">The sequence shown here is derived from an EMBL/GenBank/DDBJ whole genome shotgun (WGS) entry which is preliminary data.</text>
</comment>
<sequence length="90" mass="9498">MTATPETRARITQILAAQALRDPQELTPQTTLDALGIDSLGMAEILFAIEEGFDITVPFNANTPEAAGLDLESVGGICDGVQRLIDAKQG</sequence>
<organism evidence="4 5">
    <name type="scientific">Pararhodobacter oceanensis</name>
    <dbReference type="NCBI Taxonomy" id="2172121"/>
    <lineage>
        <taxon>Bacteria</taxon>
        <taxon>Pseudomonadati</taxon>
        <taxon>Pseudomonadota</taxon>
        <taxon>Alphaproteobacteria</taxon>
        <taxon>Rhodobacterales</taxon>
        <taxon>Paracoccaceae</taxon>
        <taxon>Pararhodobacter</taxon>
    </lineage>
</organism>
<keyword evidence="2" id="KW-0597">Phosphoprotein</keyword>
<dbReference type="InterPro" id="IPR009081">
    <property type="entry name" value="PP-bd_ACP"/>
</dbReference>
<dbReference type="InterPro" id="IPR006162">
    <property type="entry name" value="Ppantetheine_attach_site"/>
</dbReference>
<dbReference type="Gene3D" id="1.10.1200.10">
    <property type="entry name" value="ACP-like"/>
    <property type="match status" value="1"/>
</dbReference>
<name>A0A2T8HYU9_9RHOB</name>
<dbReference type="PROSITE" id="PS00012">
    <property type="entry name" value="PHOSPHOPANTETHEINE"/>
    <property type="match status" value="1"/>
</dbReference>
<gene>
    <name evidence="4" type="ORF">DDE20_03025</name>
</gene>
<protein>
    <submittedName>
        <fullName evidence="4">Phosphopantetheine-binding protein</fullName>
    </submittedName>
</protein>
<keyword evidence="1" id="KW-0596">Phosphopantetheine</keyword>
<dbReference type="Pfam" id="PF00550">
    <property type="entry name" value="PP-binding"/>
    <property type="match status" value="1"/>
</dbReference>
<proteinExistence type="predicted"/>
<feature type="domain" description="Carrier" evidence="3">
    <location>
        <begin position="5"/>
        <end position="85"/>
    </location>
</feature>
<dbReference type="RefSeq" id="WP_116556939.1">
    <property type="nucleotide sequence ID" value="NZ_QDKM01000001.1"/>
</dbReference>
<keyword evidence="5" id="KW-1185">Reference proteome</keyword>
<reference evidence="4 5" key="1">
    <citation type="submission" date="2018-04" db="EMBL/GenBank/DDBJ databases">
        <title>Pararhodobacter oceanense sp. nov., isolated from marine intertidal sediment.</title>
        <authorList>
            <person name="Wang X.-L."/>
            <person name="Du Z.-J."/>
        </authorList>
    </citation>
    <scope>NUCLEOTIDE SEQUENCE [LARGE SCALE GENOMIC DNA]</scope>
    <source>
        <strain evidence="4 5">AM505</strain>
    </source>
</reference>
<evidence type="ECO:0000256" key="2">
    <source>
        <dbReference type="ARBA" id="ARBA00022553"/>
    </source>
</evidence>
<evidence type="ECO:0000259" key="3">
    <source>
        <dbReference type="PROSITE" id="PS50075"/>
    </source>
</evidence>
<evidence type="ECO:0000313" key="5">
    <source>
        <dbReference type="Proteomes" id="UP000245911"/>
    </source>
</evidence>
<dbReference type="InterPro" id="IPR036736">
    <property type="entry name" value="ACP-like_sf"/>
</dbReference>
<accession>A0A2T8HYU9</accession>
<evidence type="ECO:0000313" key="4">
    <source>
        <dbReference type="EMBL" id="PVH30522.1"/>
    </source>
</evidence>
<dbReference type="OrthoDB" id="9806381at2"/>
<evidence type="ECO:0000256" key="1">
    <source>
        <dbReference type="ARBA" id="ARBA00022450"/>
    </source>
</evidence>
<dbReference type="PROSITE" id="PS50075">
    <property type="entry name" value="CARRIER"/>
    <property type="match status" value="1"/>
</dbReference>
<dbReference type="SUPFAM" id="SSF47336">
    <property type="entry name" value="ACP-like"/>
    <property type="match status" value="1"/>
</dbReference>
<dbReference type="Proteomes" id="UP000245911">
    <property type="component" value="Unassembled WGS sequence"/>
</dbReference>